<keyword evidence="4 7" id="KW-0812">Transmembrane</keyword>
<dbReference type="SUPFAM" id="SSF103473">
    <property type="entry name" value="MFS general substrate transporter"/>
    <property type="match status" value="1"/>
</dbReference>
<evidence type="ECO:0000256" key="2">
    <source>
        <dbReference type="ARBA" id="ARBA00005982"/>
    </source>
</evidence>
<evidence type="ECO:0000256" key="3">
    <source>
        <dbReference type="ARBA" id="ARBA00022448"/>
    </source>
</evidence>
<feature type="transmembrane region" description="Helical" evidence="8">
    <location>
        <begin position="486"/>
        <end position="510"/>
    </location>
</feature>
<organism evidence="9 10">
    <name type="scientific">Massariosphaeria phaeospora</name>
    <dbReference type="NCBI Taxonomy" id="100035"/>
    <lineage>
        <taxon>Eukaryota</taxon>
        <taxon>Fungi</taxon>
        <taxon>Dikarya</taxon>
        <taxon>Ascomycota</taxon>
        <taxon>Pezizomycotina</taxon>
        <taxon>Dothideomycetes</taxon>
        <taxon>Pleosporomycetidae</taxon>
        <taxon>Pleosporales</taxon>
        <taxon>Pleosporales incertae sedis</taxon>
        <taxon>Massariosphaeria</taxon>
    </lineage>
</organism>
<feature type="transmembrane region" description="Helical" evidence="8">
    <location>
        <begin position="365"/>
        <end position="383"/>
    </location>
</feature>
<feature type="transmembrane region" description="Helical" evidence="8">
    <location>
        <begin position="276"/>
        <end position="297"/>
    </location>
</feature>
<dbReference type="EMBL" id="JAADJZ010000024">
    <property type="protein sequence ID" value="KAF2867136.1"/>
    <property type="molecule type" value="Genomic_DNA"/>
</dbReference>
<comment type="similarity">
    <text evidence="2 7">Belongs to the major facilitator superfamily. Proton-dependent oligopeptide transporter (POT/PTR) (TC 2.A.17) family.</text>
</comment>
<evidence type="ECO:0000256" key="1">
    <source>
        <dbReference type="ARBA" id="ARBA00004141"/>
    </source>
</evidence>
<accession>A0A7C8M2Z6</accession>
<dbReference type="GO" id="GO:0071916">
    <property type="term" value="F:dipeptide transmembrane transporter activity"/>
    <property type="evidence" value="ECO:0007669"/>
    <property type="project" value="UniProtKB-ARBA"/>
</dbReference>
<evidence type="ECO:0000313" key="10">
    <source>
        <dbReference type="Proteomes" id="UP000481861"/>
    </source>
</evidence>
<feature type="transmembrane region" description="Helical" evidence="8">
    <location>
        <begin position="412"/>
        <end position="432"/>
    </location>
</feature>
<keyword evidence="3 7" id="KW-0813">Transport</keyword>
<evidence type="ECO:0000256" key="5">
    <source>
        <dbReference type="ARBA" id="ARBA00022989"/>
    </source>
</evidence>
<dbReference type="PANTHER" id="PTHR11654">
    <property type="entry name" value="OLIGOPEPTIDE TRANSPORTER-RELATED"/>
    <property type="match status" value="1"/>
</dbReference>
<name>A0A7C8M2Z6_9PLEO</name>
<dbReference type="FunFam" id="1.20.1250.20:FF:000085">
    <property type="entry name" value="MFS peptide transporter Ptr2"/>
    <property type="match status" value="1"/>
</dbReference>
<dbReference type="InterPro" id="IPR000109">
    <property type="entry name" value="POT_fam"/>
</dbReference>
<feature type="transmembrane region" description="Helical" evidence="8">
    <location>
        <begin position="251"/>
        <end position="270"/>
    </location>
</feature>
<dbReference type="OrthoDB" id="8904098at2759"/>
<evidence type="ECO:0000256" key="7">
    <source>
        <dbReference type="RuleBase" id="RU003755"/>
    </source>
</evidence>
<evidence type="ECO:0000313" key="9">
    <source>
        <dbReference type="EMBL" id="KAF2867136.1"/>
    </source>
</evidence>
<reference evidence="9 10" key="1">
    <citation type="submission" date="2020-01" db="EMBL/GenBank/DDBJ databases">
        <authorList>
            <consortium name="DOE Joint Genome Institute"/>
            <person name="Haridas S."/>
            <person name="Albert R."/>
            <person name="Binder M."/>
            <person name="Bloem J."/>
            <person name="Labutti K."/>
            <person name="Salamov A."/>
            <person name="Andreopoulos B."/>
            <person name="Baker S.E."/>
            <person name="Barry K."/>
            <person name="Bills G."/>
            <person name="Bluhm B.H."/>
            <person name="Cannon C."/>
            <person name="Castanera R."/>
            <person name="Culley D.E."/>
            <person name="Daum C."/>
            <person name="Ezra D."/>
            <person name="Gonzalez J.B."/>
            <person name="Henrissat B."/>
            <person name="Kuo A."/>
            <person name="Liang C."/>
            <person name="Lipzen A."/>
            <person name="Lutzoni F."/>
            <person name="Magnuson J."/>
            <person name="Mondo S."/>
            <person name="Nolan M."/>
            <person name="Ohm R."/>
            <person name="Pangilinan J."/>
            <person name="Park H.-J.H."/>
            <person name="Ramirez L."/>
            <person name="Alfaro M."/>
            <person name="Sun H."/>
            <person name="Tritt A."/>
            <person name="Yoshinaga Y."/>
            <person name="Zwiers L.-H.L."/>
            <person name="Turgeon B.G."/>
            <person name="Goodwin S.B."/>
            <person name="Spatafora J.W."/>
            <person name="Crous P.W."/>
            <person name="Grigoriev I.V."/>
        </authorList>
    </citation>
    <scope>NUCLEOTIDE SEQUENCE [LARGE SCALE GENOMIC DNA]</scope>
    <source>
        <strain evidence="9 10">CBS 611.86</strain>
    </source>
</reference>
<feature type="transmembrane region" description="Helical" evidence="8">
    <location>
        <begin position="522"/>
        <end position="545"/>
    </location>
</feature>
<feature type="transmembrane region" description="Helical" evidence="8">
    <location>
        <begin position="191"/>
        <end position="209"/>
    </location>
</feature>
<keyword evidence="10" id="KW-1185">Reference proteome</keyword>
<keyword evidence="5 8" id="KW-1133">Transmembrane helix</keyword>
<dbReference type="Gene3D" id="1.20.1250.20">
    <property type="entry name" value="MFS general substrate transporter like domains"/>
    <property type="match status" value="1"/>
</dbReference>
<dbReference type="AlphaFoldDB" id="A0A7C8M2Z6"/>
<gene>
    <name evidence="9" type="ORF">BDV95DRAFT_503203</name>
</gene>
<dbReference type="InterPro" id="IPR018456">
    <property type="entry name" value="PTR2_symporter_CS"/>
</dbReference>
<comment type="subcellular location">
    <subcellularLocation>
        <location evidence="1 7">Membrane</location>
        <topology evidence="1 7">Multi-pass membrane protein</topology>
    </subcellularLocation>
</comment>
<protein>
    <submittedName>
        <fullName evidence="9">POT family-domain-containing protein</fullName>
    </submittedName>
</protein>
<evidence type="ECO:0000256" key="8">
    <source>
        <dbReference type="SAM" id="Phobius"/>
    </source>
</evidence>
<comment type="caution">
    <text evidence="9">The sequence shown here is derived from an EMBL/GenBank/DDBJ whole genome shotgun (WGS) entry which is preliminary data.</text>
</comment>
<feature type="transmembrane region" description="Helical" evidence="8">
    <location>
        <begin position="444"/>
        <end position="466"/>
    </location>
</feature>
<feature type="transmembrane region" description="Helical" evidence="8">
    <location>
        <begin position="163"/>
        <end position="185"/>
    </location>
</feature>
<evidence type="ECO:0000256" key="4">
    <source>
        <dbReference type="ARBA" id="ARBA00022692"/>
    </source>
</evidence>
<feature type="transmembrane region" description="Helical" evidence="8">
    <location>
        <begin position="551"/>
        <end position="572"/>
    </location>
</feature>
<proteinExistence type="inferred from homology"/>
<keyword evidence="6 8" id="KW-0472">Membrane</keyword>
<evidence type="ECO:0000256" key="6">
    <source>
        <dbReference type="ARBA" id="ARBA00023136"/>
    </source>
</evidence>
<dbReference type="Proteomes" id="UP000481861">
    <property type="component" value="Unassembled WGS sequence"/>
</dbReference>
<dbReference type="GO" id="GO:0005886">
    <property type="term" value="C:plasma membrane"/>
    <property type="evidence" value="ECO:0007669"/>
    <property type="project" value="UniProtKB-ARBA"/>
</dbReference>
<dbReference type="PROSITE" id="PS01023">
    <property type="entry name" value="PTR2_2"/>
    <property type="match status" value="1"/>
</dbReference>
<dbReference type="InterPro" id="IPR036259">
    <property type="entry name" value="MFS_trans_sf"/>
</dbReference>
<feature type="transmembrane region" description="Helical" evidence="8">
    <location>
        <begin position="139"/>
        <end position="156"/>
    </location>
</feature>
<sequence length="613" mass="67848">MCFLQAIEAKVDLALVDRSGDPHRKLPASEHAVVGAGPEAAPPVYREVEGVVVPTDVELATLRRVPAPIPWKVYTIAFVELVERMSFYGTTAVFNNFIQDPNPGTRTGAAPNPNDPEAQPGALNLGQRVAQAITLTNSMMVYFFPLLGAWVADTYLGRFKTIVYAIIIAEIGHVLLTASAAPGMLEKPPQALGLFIIGLVIMAVGTGGFKPNISPLIAEQIGQSVMQVQVTKKGERVIVDPNITVSRIFNWFYLFINVGSLVGSLGMSYAERYVGFYLSFLIPTLMFLTTLPVLFFCKKYYTQRPPEGSVLGPAFKLLFLGMKKGFSPNPIATVRRWNNGTFWQNVKVTSKPAWMTFDDAWVDEVARGWAACSVFLFYPLYWLTYNQMNNNLGAQAKTMMLHGVPNDVMSNLNPIAIIVFVPLMDLGFYPLLRRFGIRFTPIKKITVGFFFSVMAMIWAAVLQHYIYKMSPCGKQASAKCKAPINVWAQTGIYVLVAISEIFASITSLEYAYTKAPKNMRSLVQAFSLMTNAFSAALGFALLGLADNPFLVWNYAIPGFIAFAAMCVFWLMYRGLDKREDHLNLLPTGHLVTPAHAADVELRSGRSVDKSSWK</sequence>
<dbReference type="Pfam" id="PF00854">
    <property type="entry name" value="PTR2"/>
    <property type="match status" value="1"/>
</dbReference>